<evidence type="ECO:0000256" key="8">
    <source>
        <dbReference type="SAM" id="Phobius"/>
    </source>
</evidence>
<dbReference type="GO" id="GO:0005886">
    <property type="term" value="C:plasma membrane"/>
    <property type="evidence" value="ECO:0007669"/>
    <property type="project" value="TreeGrafter"/>
</dbReference>
<evidence type="ECO:0000259" key="9">
    <source>
        <dbReference type="PROSITE" id="PS51144"/>
    </source>
</evidence>
<evidence type="ECO:0000256" key="7">
    <source>
        <dbReference type="RuleBase" id="RU367011"/>
    </source>
</evidence>
<proteinExistence type="inferred from homology"/>
<evidence type="ECO:0000256" key="5">
    <source>
        <dbReference type="ARBA" id="ARBA00023180"/>
    </source>
</evidence>
<evidence type="ECO:0000256" key="3">
    <source>
        <dbReference type="ARBA" id="ARBA00022723"/>
    </source>
</evidence>
<dbReference type="EC" id="4.2.1.1" evidence="2 7"/>
<reference evidence="10" key="2">
    <citation type="submission" date="2025-09" db="UniProtKB">
        <authorList>
            <consortium name="Ensembl"/>
        </authorList>
    </citation>
    <scope>IDENTIFICATION</scope>
</reference>
<dbReference type="Gene3D" id="3.10.200.10">
    <property type="entry name" value="Alpha carbonic anhydrase"/>
    <property type="match status" value="2"/>
</dbReference>
<dbReference type="AlphaFoldDB" id="A0A8P4K0H4"/>
<dbReference type="InterPro" id="IPR001148">
    <property type="entry name" value="CA_dom"/>
</dbReference>
<keyword evidence="11" id="KW-1185">Reference proteome</keyword>
<evidence type="ECO:0000256" key="6">
    <source>
        <dbReference type="ARBA" id="ARBA00023239"/>
    </source>
</evidence>
<comment type="catalytic activity">
    <reaction evidence="7">
        <text>hydrogencarbonate + H(+) = CO2 + H2O</text>
        <dbReference type="Rhea" id="RHEA:10748"/>
        <dbReference type="ChEBI" id="CHEBI:15377"/>
        <dbReference type="ChEBI" id="CHEBI:15378"/>
        <dbReference type="ChEBI" id="CHEBI:16526"/>
        <dbReference type="ChEBI" id="CHEBI:17544"/>
        <dbReference type="EC" id="4.2.1.1"/>
    </reaction>
</comment>
<dbReference type="GO" id="GO:0008270">
    <property type="term" value="F:zinc ion binding"/>
    <property type="evidence" value="ECO:0007669"/>
    <property type="project" value="UniProtKB-UniRule"/>
</dbReference>
<dbReference type="PROSITE" id="PS51144">
    <property type="entry name" value="ALPHA_CA_2"/>
    <property type="match status" value="2"/>
</dbReference>
<dbReference type="PANTHER" id="PTHR18952">
    <property type="entry name" value="CARBONIC ANHYDRASE"/>
    <property type="match status" value="1"/>
</dbReference>
<dbReference type="SUPFAM" id="SSF51069">
    <property type="entry name" value="Carbonic anhydrase"/>
    <property type="match status" value="2"/>
</dbReference>
<accession>A0A8P4K0H4</accession>
<dbReference type="PANTHER" id="PTHR18952:SF200">
    <property type="entry name" value="CARBONIC ANHYDRASE"/>
    <property type="match status" value="1"/>
</dbReference>
<evidence type="ECO:0000256" key="2">
    <source>
        <dbReference type="ARBA" id="ARBA00012925"/>
    </source>
</evidence>
<dbReference type="InterPro" id="IPR023561">
    <property type="entry name" value="Carbonic_anhydrase_a-class"/>
</dbReference>
<dbReference type="Proteomes" id="UP000694389">
    <property type="component" value="Unassembled WGS sequence"/>
</dbReference>
<keyword evidence="3 7" id="KW-0479">Metal-binding</keyword>
<keyword evidence="8" id="KW-0472">Membrane</keyword>
<dbReference type="InterPro" id="IPR036398">
    <property type="entry name" value="CA_dom_sf"/>
</dbReference>
<comment type="similarity">
    <text evidence="1 7">Belongs to the alpha-carbonic anhydrase family.</text>
</comment>
<organism evidence="10 11">
    <name type="scientific">Dicentrarchus labrax</name>
    <name type="common">European seabass</name>
    <name type="synonym">Morone labrax</name>
    <dbReference type="NCBI Taxonomy" id="13489"/>
    <lineage>
        <taxon>Eukaryota</taxon>
        <taxon>Metazoa</taxon>
        <taxon>Chordata</taxon>
        <taxon>Craniata</taxon>
        <taxon>Vertebrata</taxon>
        <taxon>Euteleostomi</taxon>
        <taxon>Actinopterygii</taxon>
        <taxon>Neopterygii</taxon>
        <taxon>Teleostei</taxon>
        <taxon>Neoteleostei</taxon>
        <taxon>Acanthomorphata</taxon>
        <taxon>Eupercaria</taxon>
        <taxon>Moronidae</taxon>
        <taxon>Dicentrarchus</taxon>
    </lineage>
</organism>
<dbReference type="Pfam" id="PF00194">
    <property type="entry name" value="Carb_anhydrase"/>
    <property type="match status" value="2"/>
</dbReference>
<comment type="function">
    <text evidence="7">Reversible hydration of carbon dioxide.</text>
</comment>
<dbReference type="FunFam" id="3.10.200.10:FF:000003">
    <property type="entry name" value="Carbonic anhydrase 12"/>
    <property type="match status" value="1"/>
</dbReference>
<dbReference type="Ensembl" id="ENSDLAT00005074470.1">
    <property type="protein sequence ID" value="ENSDLAP00005069645.1"/>
    <property type="gene ID" value="ENSDLAG00005004392.2"/>
</dbReference>
<dbReference type="GO" id="GO:0004089">
    <property type="term" value="F:carbonate dehydratase activity"/>
    <property type="evidence" value="ECO:0007669"/>
    <property type="project" value="UniProtKB-UniRule"/>
</dbReference>
<dbReference type="SMART" id="SM01057">
    <property type="entry name" value="Carb_anhydrase"/>
    <property type="match status" value="2"/>
</dbReference>
<dbReference type="GeneTree" id="ENSGT00940000164039"/>
<keyword evidence="8" id="KW-1133">Transmembrane helix</keyword>
<keyword evidence="8" id="KW-0812">Transmembrane</keyword>
<dbReference type="InterPro" id="IPR018338">
    <property type="entry name" value="Carbonic_anhydrase_a-class_CS"/>
</dbReference>
<dbReference type="PROSITE" id="PS00162">
    <property type="entry name" value="ALPHA_CA_1"/>
    <property type="match status" value="2"/>
</dbReference>
<name>A0A8P4K0H4_DICLA</name>
<evidence type="ECO:0000256" key="1">
    <source>
        <dbReference type="ARBA" id="ARBA00010718"/>
    </source>
</evidence>
<reference evidence="10" key="1">
    <citation type="submission" date="2025-08" db="UniProtKB">
        <authorList>
            <consortium name="Ensembl"/>
        </authorList>
    </citation>
    <scope>IDENTIFICATION</scope>
</reference>
<comment type="cofactor">
    <cofactor evidence="7">
        <name>Zn(2+)</name>
        <dbReference type="ChEBI" id="CHEBI:29105"/>
    </cofactor>
</comment>
<keyword evidence="5" id="KW-0325">Glycoprotein</keyword>
<keyword evidence="6 7" id="KW-0456">Lyase</keyword>
<protein>
    <recommendedName>
        <fullName evidence="2 7">Carbonic anhydrase</fullName>
        <ecNumber evidence="2 7">4.2.1.1</ecNumber>
    </recommendedName>
</protein>
<evidence type="ECO:0000313" key="10">
    <source>
        <dbReference type="Ensembl" id="ENSDLAP00005069645.1"/>
    </source>
</evidence>
<evidence type="ECO:0000313" key="11">
    <source>
        <dbReference type="Proteomes" id="UP000694389"/>
    </source>
</evidence>
<sequence length="608" mass="67973">MTCSKGGRVGIEPGPLRFSLHDFARALAGTRSLESKMHLFSFLLCISLGALVKGETGSDWCYTGCDTTPEKWVHLPESSCGSDRQSPIDIVTNLVETNHSLGNFAFTNFDNYYINKSIINTGHTVKINLMEGEVEVTGGGLSGTYSTIQFHFHWSSTEHDQGSEHMIDGHRYAMEMHIVSLKKGLTAEQAVQDSEGIAVLGFFINATEDNENMSGPWSNLTSYLTNTTGAAVDISHHFSIKDLIGNVNLTKFYRYMGSLTTPNCSEAVMWTVFQEPINVSKNLIKKFPMETKLTNNYRPTQHLNERRVFASPATTIPLSPQWCYDEHCDYQPSNWHVLPYSHCDGERQSPINIETNTVIDKDLGDFSFTGFENKKAIAKITNTGHTVKCILKDDVVEVSEGDLEYVYSTLQFHFHWGSQDSSGSEHTVDSHRYPMEMHIVNKRKGLTLDEAVKIPNGLAVLGFFIEATDTTKSSTDSEQQTNPAPSMDAWNKLTHYLENITSVGAEVEFTEEISIDDLLGNVNRKEYYRYNGSLTTPSCNEAVVWTVFKESIKVDNKLIMMFPTVTEHTNVFRPAQHLSGRKIIRSASSAPAPIILFLLLACICAFLL</sequence>
<feature type="domain" description="Alpha-carbonic anhydrase" evidence="9">
    <location>
        <begin position="320"/>
        <end position="587"/>
    </location>
</feature>
<evidence type="ECO:0000256" key="4">
    <source>
        <dbReference type="ARBA" id="ARBA00022833"/>
    </source>
</evidence>
<feature type="domain" description="Alpha-carbonic anhydrase" evidence="9">
    <location>
        <begin position="58"/>
        <end position="312"/>
    </location>
</feature>
<feature type="transmembrane region" description="Helical" evidence="8">
    <location>
        <begin position="590"/>
        <end position="607"/>
    </location>
</feature>
<keyword evidence="4 7" id="KW-0862">Zinc</keyword>